<gene>
    <name evidence="2" type="ORF">EAX61_02700</name>
</gene>
<sequence>MKKVAYSKRGSRDFHKLKEFYNHLYGEKKTRSILEELDKTILILESPNFNFKESGEIDQQFDHLEYEYRKLIHHHCKITYREGKEFIYVVRVFDTRQAPDRNL</sequence>
<dbReference type="Pfam" id="PF05016">
    <property type="entry name" value="ParE_toxin"/>
    <property type="match status" value="1"/>
</dbReference>
<dbReference type="RefSeq" id="WP_121916121.1">
    <property type="nucleotide sequence ID" value="NZ_REFV01000002.1"/>
</dbReference>
<dbReference type="OrthoDB" id="981785at2"/>
<organism evidence="2 3">
    <name type="scientific">Dokdonia sinensis</name>
    <dbReference type="NCBI Taxonomy" id="2479847"/>
    <lineage>
        <taxon>Bacteria</taxon>
        <taxon>Pseudomonadati</taxon>
        <taxon>Bacteroidota</taxon>
        <taxon>Flavobacteriia</taxon>
        <taxon>Flavobacteriales</taxon>
        <taxon>Flavobacteriaceae</taxon>
        <taxon>Dokdonia</taxon>
    </lineage>
</organism>
<keyword evidence="3" id="KW-1185">Reference proteome</keyword>
<reference evidence="2 3" key="1">
    <citation type="submission" date="2018-10" db="EMBL/GenBank/DDBJ databases">
        <title>Dokdonia luteus sp. nov., isolated from sea water.</title>
        <authorList>
            <person name="Zhou L.Y."/>
            <person name="Du Z.J."/>
        </authorList>
    </citation>
    <scope>NUCLEOTIDE SEQUENCE [LARGE SCALE GENOMIC DNA]</scope>
    <source>
        <strain evidence="2 3">SH27</strain>
    </source>
</reference>
<protein>
    <submittedName>
        <fullName evidence="2">Type II toxin-antitoxin system RelE/ParE family toxin</fullName>
    </submittedName>
</protein>
<proteinExistence type="predicted"/>
<dbReference type="EMBL" id="REFV01000002">
    <property type="protein sequence ID" value="RMB63319.1"/>
    <property type="molecule type" value="Genomic_DNA"/>
</dbReference>
<evidence type="ECO:0000256" key="1">
    <source>
        <dbReference type="ARBA" id="ARBA00022649"/>
    </source>
</evidence>
<comment type="caution">
    <text evidence="2">The sequence shown here is derived from an EMBL/GenBank/DDBJ whole genome shotgun (WGS) entry which is preliminary data.</text>
</comment>
<accession>A0A3M0GQ69</accession>
<dbReference type="Gene3D" id="3.30.2310.20">
    <property type="entry name" value="RelE-like"/>
    <property type="match status" value="1"/>
</dbReference>
<name>A0A3M0GQ69_9FLAO</name>
<dbReference type="InterPro" id="IPR035093">
    <property type="entry name" value="RelE/ParE_toxin_dom_sf"/>
</dbReference>
<dbReference type="InterPro" id="IPR007712">
    <property type="entry name" value="RelE/ParE_toxin"/>
</dbReference>
<keyword evidence="1" id="KW-1277">Toxin-antitoxin system</keyword>
<evidence type="ECO:0000313" key="3">
    <source>
        <dbReference type="Proteomes" id="UP000281985"/>
    </source>
</evidence>
<dbReference type="AlphaFoldDB" id="A0A3M0GQ69"/>
<dbReference type="Proteomes" id="UP000281985">
    <property type="component" value="Unassembled WGS sequence"/>
</dbReference>
<evidence type="ECO:0000313" key="2">
    <source>
        <dbReference type="EMBL" id="RMB63319.1"/>
    </source>
</evidence>